<comment type="caution">
    <text evidence="1">The sequence shown here is derived from an EMBL/GenBank/DDBJ whole genome shotgun (WGS) entry which is preliminary data.</text>
</comment>
<gene>
    <name evidence="1" type="ORF">CPELLU_LOCUS17510</name>
</gene>
<dbReference type="Proteomes" id="UP000789759">
    <property type="component" value="Unassembled WGS sequence"/>
</dbReference>
<name>A0A9N9JVX7_9GLOM</name>
<sequence length="131" mass="14910">MSYIRKKAVPICRSVQHTLPSIKLAKKQINTPSISSSSSILSTSSISNSTQMRSNTLTAKPVFIESRLDRSDDNNSNLHDLDILSYNKNSISPIDNDILKNELTHSNFKQKNKETINKKFIEKNLWHQPLQ</sequence>
<feature type="non-terminal residue" evidence="1">
    <location>
        <position position="1"/>
    </location>
</feature>
<protein>
    <submittedName>
        <fullName evidence="1">12993_t:CDS:1</fullName>
    </submittedName>
</protein>
<reference evidence="1" key="1">
    <citation type="submission" date="2021-06" db="EMBL/GenBank/DDBJ databases">
        <authorList>
            <person name="Kallberg Y."/>
            <person name="Tangrot J."/>
            <person name="Rosling A."/>
        </authorList>
    </citation>
    <scope>NUCLEOTIDE SEQUENCE</scope>
    <source>
        <strain evidence="1">FL966</strain>
    </source>
</reference>
<organism evidence="1 2">
    <name type="scientific">Cetraspora pellucida</name>
    <dbReference type="NCBI Taxonomy" id="1433469"/>
    <lineage>
        <taxon>Eukaryota</taxon>
        <taxon>Fungi</taxon>
        <taxon>Fungi incertae sedis</taxon>
        <taxon>Mucoromycota</taxon>
        <taxon>Glomeromycotina</taxon>
        <taxon>Glomeromycetes</taxon>
        <taxon>Diversisporales</taxon>
        <taxon>Gigasporaceae</taxon>
        <taxon>Cetraspora</taxon>
    </lineage>
</organism>
<keyword evidence="2" id="KW-1185">Reference proteome</keyword>
<dbReference type="AlphaFoldDB" id="A0A9N9JVX7"/>
<evidence type="ECO:0000313" key="1">
    <source>
        <dbReference type="EMBL" id="CAG8798329.1"/>
    </source>
</evidence>
<dbReference type="EMBL" id="CAJVQA010030024">
    <property type="protein sequence ID" value="CAG8798329.1"/>
    <property type="molecule type" value="Genomic_DNA"/>
</dbReference>
<accession>A0A9N9JVX7</accession>
<evidence type="ECO:0000313" key="2">
    <source>
        <dbReference type="Proteomes" id="UP000789759"/>
    </source>
</evidence>
<proteinExistence type="predicted"/>
<dbReference type="OrthoDB" id="2362532at2759"/>